<proteinExistence type="predicted"/>
<comment type="caution">
    <text evidence="1">The sequence shown here is derived from an EMBL/GenBank/DDBJ whole genome shotgun (WGS) entry which is preliminary data.</text>
</comment>
<sequence length="150" mass="17300">MLTTEQPFHRSPEDKEFAMKRLRVLSAFKGEQYHKVKREDVADDPKLLGDKEIMVLAVSILDGDVLRNAPEYIRDDAEIVFQACTNIHFPYQSFNDVRSALPYASQRLKSDAAFIRRIVENIPRRPDSVEGIRRNVPKDVWEQVQGTVAE</sequence>
<dbReference type="Proteomes" id="UP000176493">
    <property type="component" value="Unassembled WGS sequence"/>
</dbReference>
<name>A0A1G2MHN9_9BACT</name>
<gene>
    <name evidence="1" type="ORF">A2W52_03835</name>
</gene>
<dbReference type="EMBL" id="MHRJ01000024">
    <property type="protein sequence ID" value="OHA22551.1"/>
    <property type="molecule type" value="Genomic_DNA"/>
</dbReference>
<evidence type="ECO:0000313" key="2">
    <source>
        <dbReference type="Proteomes" id="UP000176493"/>
    </source>
</evidence>
<protein>
    <submittedName>
        <fullName evidence="1">Uncharacterized protein</fullName>
    </submittedName>
</protein>
<evidence type="ECO:0000313" key="1">
    <source>
        <dbReference type="EMBL" id="OHA22551.1"/>
    </source>
</evidence>
<organism evidence="1 2">
    <name type="scientific">Candidatus Taylorbacteria bacterium RIFCSPHIGHO2_02_49_25</name>
    <dbReference type="NCBI Taxonomy" id="1802305"/>
    <lineage>
        <taxon>Bacteria</taxon>
        <taxon>Candidatus Tayloriibacteriota</taxon>
    </lineage>
</organism>
<accession>A0A1G2MHN9</accession>
<dbReference type="AlphaFoldDB" id="A0A1G2MHN9"/>
<reference evidence="1 2" key="1">
    <citation type="journal article" date="2016" name="Nat. Commun.">
        <title>Thousands of microbial genomes shed light on interconnected biogeochemical processes in an aquifer system.</title>
        <authorList>
            <person name="Anantharaman K."/>
            <person name="Brown C.T."/>
            <person name="Hug L.A."/>
            <person name="Sharon I."/>
            <person name="Castelle C.J."/>
            <person name="Probst A.J."/>
            <person name="Thomas B.C."/>
            <person name="Singh A."/>
            <person name="Wilkins M.J."/>
            <person name="Karaoz U."/>
            <person name="Brodie E.L."/>
            <person name="Williams K.H."/>
            <person name="Hubbard S.S."/>
            <person name="Banfield J.F."/>
        </authorList>
    </citation>
    <scope>NUCLEOTIDE SEQUENCE [LARGE SCALE GENOMIC DNA]</scope>
</reference>